<evidence type="ECO:0000256" key="1">
    <source>
        <dbReference type="ARBA" id="ARBA00005176"/>
    </source>
</evidence>
<dbReference type="InterPro" id="IPR016162">
    <property type="entry name" value="Ald_DH_N"/>
</dbReference>
<sequence>MGFQSFKPTFRNEDLVRRGAYINGEWITSAKESFNVTDPATDQVIAELPDFDSGEAEAALKAAHASFQSYKKTSPTQRSEWLRNLYDLIMENAEDLAAIVTWENGKSLREALVEIRYGATFFKWFSEEALRLYGTTIQPSNPGNRAFTIRQPVGVCALICPWNFPNAMISRKAAPALAAGCTVIIKPDPQTPLSSLALAHLAEKAGFPPGVINVVPTSKYTKDIGVLLCESSLVRKVSFTGSTAVGKILMQQAASTVKKVSFELGGNAPVIIMGDADMEKTVEEVLATKFRGMGQTCICANRLYVHRSIIDDFSSRLVKKVEGLKLGNGFQEGVTHGSLINNAAIEKVERHAKDAIERGAKVLLPGGRAPELGPHFYSPTVLSDVKPDSVLTREETFGPLCAMIPFDTVEEVVGYANDTQYGLASYVFSENIKTVYSIAEALDFGMVACNTGLFSDSMVPFGGIKESGFGIEGSLHGINDYTVLKTVTIGNVPTL</sequence>
<evidence type="ECO:0000256" key="3">
    <source>
        <dbReference type="ARBA" id="ARBA00023002"/>
    </source>
</evidence>
<feature type="active site" evidence="6">
    <location>
        <position position="263"/>
    </location>
</feature>
<reference evidence="11" key="2">
    <citation type="journal article" date="2013" name="G3 (Bethesda)">
        <title>Genomes of Ashbya fungi isolated from insects reveal four mating-type loci, numerous translocations, lack of transposons, and distinct gene duplications.</title>
        <authorList>
            <person name="Dietrich F.S."/>
            <person name="Voegeli S."/>
            <person name="Kuo S."/>
            <person name="Philippsen P."/>
        </authorList>
    </citation>
    <scope>GENOME REANNOTATION</scope>
    <source>
        <strain evidence="11">ATCC 10895 / CBS 109.51 / FGSC 9923 / NRRL Y-1056</strain>
    </source>
</reference>
<dbReference type="FunCoup" id="Q757K5">
    <property type="interactions" value="444"/>
</dbReference>
<dbReference type="RefSeq" id="NP_984867.1">
    <property type="nucleotide sequence ID" value="NM_210221.1"/>
</dbReference>
<dbReference type="HOGENOM" id="CLU_005391_5_3_1"/>
<keyword evidence="3 7" id="KW-0560">Oxidoreductase</keyword>
<gene>
    <name evidence="10" type="ORF">AGOS_AER007W</name>
</gene>
<dbReference type="NCBIfam" id="TIGR01780">
    <property type="entry name" value="SSADH"/>
    <property type="match status" value="1"/>
</dbReference>
<dbReference type="EC" id="1.2.1.16" evidence="8"/>
<dbReference type="InterPro" id="IPR029510">
    <property type="entry name" value="Ald_DH_CS_GLU"/>
</dbReference>
<evidence type="ECO:0000256" key="7">
    <source>
        <dbReference type="RuleBase" id="RU003345"/>
    </source>
</evidence>
<comment type="catalytic activity">
    <reaction evidence="5 8">
        <text>succinate semialdehyde + NAD(+) + H2O = succinate + NADH + 2 H(+)</text>
        <dbReference type="Rhea" id="RHEA:13217"/>
        <dbReference type="ChEBI" id="CHEBI:15377"/>
        <dbReference type="ChEBI" id="CHEBI:15378"/>
        <dbReference type="ChEBI" id="CHEBI:30031"/>
        <dbReference type="ChEBI" id="CHEBI:57540"/>
        <dbReference type="ChEBI" id="CHEBI:57706"/>
        <dbReference type="ChEBI" id="CHEBI:57945"/>
        <dbReference type="EC" id="1.2.1.16"/>
    </reaction>
</comment>
<dbReference type="OMA" id="IVTGMPT"/>
<dbReference type="InterPro" id="IPR010102">
    <property type="entry name" value="Succ_semiAld_DH"/>
</dbReference>
<dbReference type="PROSITE" id="PS00687">
    <property type="entry name" value="ALDEHYDE_DEHYDR_GLU"/>
    <property type="match status" value="1"/>
</dbReference>
<dbReference type="PANTHER" id="PTHR43353:SF5">
    <property type="entry name" value="SUCCINATE-SEMIALDEHYDE DEHYDROGENASE, MITOCHONDRIAL"/>
    <property type="match status" value="1"/>
</dbReference>
<dbReference type="KEGG" id="ago:AGOS_AER007W"/>
<dbReference type="Gene3D" id="3.40.309.10">
    <property type="entry name" value="Aldehyde Dehydrogenase, Chain A, domain 2"/>
    <property type="match status" value="1"/>
</dbReference>
<dbReference type="SUPFAM" id="SSF53720">
    <property type="entry name" value="ALDH-like"/>
    <property type="match status" value="1"/>
</dbReference>
<dbReference type="EMBL" id="AE016818">
    <property type="protein sequence ID" value="AAS52691.1"/>
    <property type="molecule type" value="Genomic_DNA"/>
</dbReference>
<name>Q757K5_EREGS</name>
<evidence type="ECO:0000313" key="11">
    <source>
        <dbReference type="Proteomes" id="UP000000591"/>
    </source>
</evidence>
<dbReference type="Pfam" id="PF00171">
    <property type="entry name" value="Aldedh"/>
    <property type="match status" value="1"/>
</dbReference>
<dbReference type="PANTHER" id="PTHR43353">
    <property type="entry name" value="SUCCINATE-SEMIALDEHYDE DEHYDROGENASE, MITOCHONDRIAL"/>
    <property type="match status" value="1"/>
</dbReference>
<dbReference type="GO" id="GO:0004777">
    <property type="term" value="F:succinate-semialdehyde dehydrogenase (NAD+) activity"/>
    <property type="evidence" value="ECO:0000318"/>
    <property type="project" value="GO_Central"/>
</dbReference>
<dbReference type="FunFam" id="3.40.309.10:FF:000004">
    <property type="entry name" value="Succinate-semialdehyde dehydrogenase I"/>
    <property type="match status" value="1"/>
</dbReference>
<dbReference type="Proteomes" id="UP000000591">
    <property type="component" value="Chromosome V"/>
</dbReference>
<dbReference type="GO" id="GO:0036243">
    <property type="term" value="F:succinate-semialdehyde dehydrogenase (NADP+) activity"/>
    <property type="evidence" value="ECO:0007669"/>
    <property type="project" value="RHEA"/>
</dbReference>
<comment type="pathway">
    <text evidence="1 8">Amino-acid degradation; 4-aminobutanoate degradation.</text>
</comment>
<comment type="catalytic activity">
    <reaction evidence="4 8">
        <text>succinate semialdehyde + NADP(+) + H2O = succinate + NADPH + 2 H(+)</text>
        <dbReference type="Rhea" id="RHEA:13213"/>
        <dbReference type="ChEBI" id="CHEBI:15377"/>
        <dbReference type="ChEBI" id="CHEBI:15378"/>
        <dbReference type="ChEBI" id="CHEBI:30031"/>
        <dbReference type="ChEBI" id="CHEBI:57706"/>
        <dbReference type="ChEBI" id="CHEBI:57783"/>
        <dbReference type="ChEBI" id="CHEBI:58349"/>
        <dbReference type="EC" id="1.2.1.16"/>
    </reaction>
</comment>
<comment type="similarity">
    <text evidence="2 7">Belongs to the aldehyde dehydrogenase family.</text>
</comment>
<dbReference type="InterPro" id="IPR050740">
    <property type="entry name" value="Aldehyde_DH_Superfamily"/>
</dbReference>
<evidence type="ECO:0000256" key="6">
    <source>
        <dbReference type="PROSITE-ProRule" id="PRU10007"/>
    </source>
</evidence>
<dbReference type="InterPro" id="IPR016163">
    <property type="entry name" value="Ald_DH_C"/>
</dbReference>
<feature type="domain" description="Aldehyde dehydrogenase" evidence="9">
    <location>
        <begin position="26"/>
        <end position="487"/>
    </location>
</feature>
<dbReference type="AlphaFoldDB" id="Q757K5"/>
<dbReference type="InterPro" id="IPR015590">
    <property type="entry name" value="Aldehyde_DH_dom"/>
</dbReference>
<evidence type="ECO:0000259" key="9">
    <source>
        <dbReference type="Pfam" id="PF00171"/>
    </source>
</evidence>
<dbReference type="InParanoid" id="Q757K5"/>
<dbReference type="FunFam" id="3.40.605.10:FF:000005">
    <property type="entry name" value="Succinate-semialdehyde dehydrogenase I"/>
    <property type="match status" value="1"/>
</dbReference>
<evidence type="ECO:0000256" key="8">
    <source>
        <dbReference type="RuleBase" id="RU365091"/>
    </source>
</evidence>
<evidence type="ECO:0000313" key="10">
    <source>
        <dbReference type="EMBL" id="AAS52691.1"/>
    </source>
</evidence>
<dbReference type="UniPathway" id="UPA00733"/>
<organism evidence="10 11">
    <name type="scientific">Eremothecium gossypii (strain ATCC 10895 / CBS 109.51 / FGSC 9923 / NRRL Y-1056)</name>
    <name type="common">Yeast</name>
    <name type="synonym">Ashbya gossypii</name>
    <dbReference type="NCBI Taxonomy" id="284811"/>
    <lineage>
        <taxon>Eukaryota</taxon>
        <taxon>Fungi</taxon>
        <taxon>Dikarya</taxon>
        <taxon>Ascomycota</taxon>
        <taxon>Saccharomycotina</taxon>
        <taxon>Saccharomycetes</taxon>
        <taxon>Saccharomycetales</taxon>
        <taxon>Saccharomycetaceae</taxon>
        <taxon>Eremothecium</taxon>
    </lineage>
</organism>
<keyword evidence="11" id="KW-1185">Reference proteome</keyword>
<dbReference type="STRING" id="284811.Q757K5"/>
<reference evidence="10 11" key="1">
    <citation type="journal article" date="2004" name="Science">
        <title>The Ashbya gossypii genome as a tool for mapping the ancient Saccharomyces cerevisiae genome.</title>
        <authorList>
            <person name="Dietrich F.S."/>
            <person name="Voegeli S."/>
            <person name="Brachat S."/>
            <person name="Lerch A."/>
            <person name="Gates K."/>
            <person name="Steiner S."/>
            <person name="Mohr C."/>
            <person name="Pohlmann R."/>
            <person name="Luedi P."/>
            <person name="Choi S."/>
            <person name="Wing R.A."/>
            <person name="Flavier A."/>
            <person name="Gaffney T.D."/>
            <person name="Philippsen P."/>
        </authorList>
    </citation>
    <scope>NUCLEOTIDE SEQUENCE [LARGE SCALE GENOMIC DNA]</scope>
    <source>
        <strain evidence="11">ATCC 10895 / CBS 109.51 / FGSC 9923 / NRRL Y-1056</strain>
    </source>
</reference>
<dbReference type="InterPro" id="IPR016161">
    <property type="entry name" value="Ald_DH/histidinol_DH"/>
</dbReference>
<accession>Q757K5</accession>
<dbReference type="eggNOG" id="KOG2451">
    <property type="taxonomic scope" value="Eukaryota"/>
</dbReference>
<evidence type="ECO:0000256" key="2">
    <source>
        <dbReference type="ARBA" id="ARBA00009986"/>
    </source>
</evidence>
<evidence type="ECO:0000256" key="4">
    <source>
        <dbReference type="ARBA" id="ARBA00050387"/>
    </source>
</evidence>
<dbReference type="GO" id="GO:0009450">
    <property type="term" value="P:gamma-aminobutyric acid catabolic process"/>
    <property type="evidence" value="ECO:0000318"/>
    <property type="project" value="GO_Central"/>
</dbReference>
<proteinExistence type="inferred from homology"/>
<protein>
    <recommendedName>
        <fullName evidence="8">Succinate-semialdehyde dehydrogenase</fullName>
        <ecNumber evidence="8">1.2.1.16</ecNumber>
    </recommendedName>
</protein>
<dbReference type="OrthoDB" id="310895at2759"/>
<dbReference type="GeneID" id="4621066"/>
<evidence type="ECO:0000256" key="5">
    <source>
        <dbReference type="ARBA" id="ARBA00052698"/>
    </source>
</evidence>
<dbReference type="CDD" id="cd07103">
    <property type="entry name" value="ALDH_F5_SSADH_GabD"/>
    <property type="match status" value="1"/>
</dbReference>
<dbReference type="Gene3D" id="3.40.605.10">
    <property type="entry name" value="Aldehyde Dehydrogenase, Chain A, domain 1"/>
    <property type="match status" value="1"/>
</dbReference>